<feature type="compositionally biased region" description="Basic residues" evidence="2">
    <location>
        <begin position="252"/>
        <end position="267"/>
    </location>
</feature>
<sequence>MSNKAQWHLDADGGYIPLMELQDGTMIHESRVLMELANDLGNSQNKEQSSTHLYSKNSIEAAKQRFIIEFASIYEKDLIAFLSSKGQRESFNSHFSQIIVELEELLVENKHANQNWILGSQHPSMADIYLLPYFERIVFLKDSPWEDTYYKLDIEQHAPKIIEYVQKFRQLDQFKKHLLQPKAYSKHLQRIRENQSDKKTQSNLNSISNRGSLLDNPGRVRMNSQLNVSTFKQQNLSFQNQHQALAQKHVQFSRRQSKKQQTRKILKSKQSQETVKTTTLSDLKDQLKQQPINSNPNQPRMFEIFDQIYHFNIEQKEGELQQIKQRQIKQLNGKIGQYKSINQKMNWSVTDPLLYELAVQRMSEIENQVYNQFRQDKKDEQANRVAKLTNQALQLDQQRQQQEILKGNYYLNISDKLDLKQKIQKFAQEPVAFFLHKKGDFLQRLLNKQKYFENLSQVQYENILRNLAEGRPIRRNIINLKASSQQKSKDGNNQRSFDENMTDSKSYQFTDSDENYEQEDTYRYDQFSVQNKYKDNRFQERELEVEVKDKQKVTQALSKDEYRNLLQKAIDRLDQEIKEDILRKRKSFLLRRRNSISKVIKMANQT</sequence>
<evidence type="ECO:0000313" key="4">
    <source>
        <dbReference type="EMBL" id="CDW90699.1"/>
    </source>
</evidence>
<feature type="domain" description="GST C-terminal" evidence="3">
    <location>
        <begin position="57"/>
        <end position="185"/>
    </location>
</feature>
<feature type="region of interest" description="Disordered" evidence="2">
    <location>
        <begin position="252"/>
        <end position="277"/>
    </location>
</feature>
<dbReference type="PANTHER" id="PTHR43968:SF6">
    <property type="entry name" value="GLUTATHIONE S-TRANSFERASE OMEGA"/>
    <property type="match status" value="1"/>
</dbReference>
<dbReference type="PANTHER" id="PTHR43968">
    <property type="match status" value="1"/>
</dbReference>
<dbReference type="SUPFAM" id="SSF47616">
    <property type="entry name" value="GST C-terminal domain-like"/>
    <property type="match status" value="1"/>
</dbReference>
<dbReference type="Gene3D" id="1.20.1050.10">
    <property type="match status" value="1"/>
</dbReference>
<feature type="coiled-coil region" evidence="1">
    <location>
        <begin position="378"/>
        <end position="405"/>
    </location>
</feature>
<feature type="region of interest" description="Disordered" evidence="2">
    <location>
        <begin position="191"/>
        <end position="219"/>
    </location>
</feature>
<feature type="compositionally biased region" description="Polar residues" evidence="2">
    <location>
        <begin position="268"/>
        <end position="277"/>
    </location>
</feature>
<dbReference type="InterPro" id="IPR010987">
    <property type="entry name" value="Glutathione-S-Trfase_C-like"/>
</dbReference>
<accession>A0A078B8G5</accession>
<dbReference type="GO" id="GO:0005737">
    <property type="term" value="C:cytoplasm"/>
    <property type="evidence" value="ECO:0007669"/>
    <property type="project" value="TreeGrafter"/>
</dbReference>
<feature type="region of interest" description="Disordered" evidence="2">
    <location>
        <begin position="480"/>
        <end position="512"/>
    </location>
</feature>
<dbReference type="OrthoDB" id="10672836at2759"/>
<proteinExistence type="predicted"/>
<dbReference type="PROSITE" id="PS50405">
    <property type="entry name" value="GST_CTER"/>
    <property type="match status" value="1"/>
</dbReference>
<name>A0A078B8G5_STYLE</name>
<gene>
    <name evidence="4" type="primary">Contig18117.g870</name>
    <name evidence="4" type="ORF">STYLEM_19845</name>
</gene>
<dbReference type="AlphaFoldDB" id="A0A078B8G5"/>
<evidence type="ECO:0000256" key="1">
    <source>
        <dbReference type="SAM" id="Coils"/>
    </source>
</evidence>
<evidence type="ECO:0000256" key="2">
    <source>
        <dbReference type="SAM" id="MobiDB-lite"/>
    </source>
</evidence>
<reference evidence="4 5" key="1">
    <citation type="submission" date="2014-06" db="EMBL/GenBank/DDBJ databases">
        <authorList>
            <person name="Swart Estienne"/>
        </authorList>
    </citation>
    <scope>NUCLEOTIDE SEQUENCE [LARGE SCALE GENOMIC DNA]</scope>
    <source>
        <strain evidence="4 5">130c</strain>
    </source>
</reference>
<feature type="compositionally biased region" description="Basic and acidic residues" evidence="2">
    <location>
        <begin position="191"/>
        <end position="200"/>
    </location>
</feature>
<dbReference type="EMBL" id="CCKQ01018717">
    <property type="protein sequence ID" value="CDW90699.1"/>
    <property type="molecule type" value="Genomic_DNA"/>
</dbReference>
<keyword evidence="1" id="KW-0175">Coiled coil</keyword>
<evidence type="ECO:0000259" key="3">
    <source>
        <dbReference type="PROSITE" id="PS50405"/>
    </source>
</evidence>
<dbReference type="Gene3D" id="3.40.30.10">
    <property type="entry name" value="Glutaredoxin"/>
    <property type="match status" value="1"/>
</dbReference>
<feature type="compositionally biased region" description="Basic and acidic residues" evidence="2">
    <location>
        <begin position="487"/>
        <end position="498"/>
    </location>
</feature>
<dbReference type="InterPro" id="IPR036282">
    <property type="entry name" value="Glutathione-S-Trfase_C_sf"/>
</dbReference>
<evidence type="ECO:0000313" key="5">
    <source>
        <dbReference type="Proteomes" id="UP000039865"/>
    </source>
</evidence>
<protein>
    <recommendedName>
        <fullName evidence="3">GST C-terminal domain-containing protein</fullName>
    </recommendedName>
</protein>
<keyword evidence="5" id="KW-1185">Reference proteome</keyword>
<dbReference type="CDD" id="cd00299">
    <property type="entry name" value="GST_C_family"/>
    <property type="match status" value="1"/>
</dbReference>
<dbReference type="InParanoid" id="A0A078B8G5"/>
<dbReference type="Proteomes" id="UP000039865">
    <property type="component" value="Unassembled WGS sequence"/>
</dbReference>
<organism evidence="4 5">
    <name type="scientific">Stylonychia lemnae</name>
    <name type="common">Ciliate</name>
    <dbReference type="NCBI Taxonomy" id="5949"/>
    <lineage>
        <taxon>Eukaryota</taxon>
        <taxon>Sar</taxon>
        <taxon>Alveolata</taxon>
        <taxon>Ciliophora</taxon>
        <taxon>Intramacronucleata</taxon>
        <taxon>Spirotrichea</taxon>
        <taxon>Stichotrichia</taxon>
        <taxon>Sporadotrichida</taxon>
        <taxon>Oxytrichidae</taxon>
        <taxon>Stylonychinae</taxon>
        <taxon>Stylonychia</taxon>
    </lineage>
</organism>
<dbReference type="InterPro" id="IPR050983">
    <property type="entry name" value="GST_Omega/HSP26"/>
</dbReference>
<feature type="compositionally biased region" description="Polar residues" evidence="2">
    <location>
        <begin position="201"/>
        <end position="211"/>
    </location>
</feature>